<keyword evidence="5 7" id="KW-1133">Transmembrane helix</keyword>
<feature type="transmembrane region" description="Helical" evidence="7">
    <location>
        <begin position="348"/>
        <end position="367"/>
    </location>
</feature>
<feature type="transmembrane region" description="Helical" evidence="7">
    <location>
        <begin position="134"/>
        <end position="153"/>
    </location>
</feature>
<evidence type="ECO:0000256" key="2">
    <source>
        <dbReference type="ARBA" id="ARBA00022448"/>
    </source>
</evidence>
<organism evidence="9 10">
    <name type="scientific">Cytobacillus oceanisediminis</name>
    <dbReference type="NCBI Taxonomy" id="665099"/>
    <lineage>
        <taxon>Bacteria</taxon>
        <taxon>Bacillati</taxon>
        <taxon>Bacillota</taxon>
        <taxon>Bacilli</taxon>
        <taxon>Bacillales</taxon>
        <taxon>Bacillaceae</taxon>
        <taxon>Cytobacillus</taxon>
    </lineage>
</organism>
<keyword evidence="3" id="KW-1003">Cell membrane</keyword>
<dbReference type="GeneID" id="65401443"/>
<evidence type="ECO:0000259" key="8">
    <source>
        <dbReference type="PROSITE" id="PS50850"/>
    </source>
</evidence>
<feature type="transmembrane region" description="Helical" evidence="7">
    <location>
        <begin position="159"/>
        <end position="182"/>
    </location>
</feature>
<keyword evidence="10" id="KW-1185">Reference proteome</keyword>
<keyword evidence="2" id="KW-0813">Transport</keyword>
<dbReference type="Proteomes" id="UP000318667">
    <property type="component" value="Unassembled WGS sequence"/>
</dbReference>
<dbReference type="PANTHER" id="PTHR43124">
    <property type="entry name" value="PURINE EFFLUX PUMP PBUE"/>
    <property type="match status" value="1"/>
</dbReference>
<dbReference type="AlphaFoldDB" id="A0A562K5R5"/>
<dbReference type="GO" id="GO:0005886">
    <property type="term" value="C:plasma membrane"/>
    <property type="evidence" value="ECO:0007669"/>
    <property type="project" value="UniProtKB-SubCell"/>
</dbReference>
<dbReference type="InterPro" id="IPR036259">
    <property type="entry name" value="MFS_trans_sf"/>
</dbReference>
<dbReference type="Gene3D" id="1.20.1250.20">
    <property type="entry name" value="MFS general substrate transporter like domains"/>
    <property type="match status" value="2"/>
</dbReference>
<dbReference type="OrthoDB" id="9781976at2"/>
<evidence type="ECO:0000256" key="4">
    <source>
        <dbReference type="ARBA" id="ARBA00022692"/>
    </source>
</evidence>
<dbReference type="InterPro" id="IPR050189">
    <property type="entry name" value="MFS_Efflux_Transporters"/>
</dbReference>
<feature type="transmembrane region" description="Helical" evidence="7">
    <location>
        <begin position="7"/>
        <end position="26"/>
    </location>
</feature>
<comment type="subcellular location">
    <subcellularLocation>
        <location evidence="1">Cell membrane</location>
        <topology evidence="1">Multi-pass membrane protein</topology>
    </subcellularLocation>
</comment>
<dbReference type="PROSITE" id="PS50850">
    <property type="entry name" value="MFS"/>
    <property type="match status" value="1"/>
</dbReference>
<evidence type="ECO:0000256" key="1">
    <source>
        <dbReference type="ARBA" id="ARBA00004651"/>
    </source>
</evidence>
<evidence type="ECO:0000313" key="9">
    <source>
        <dbReference type="EMBL" id="TWH90696.1"/>
    </source>
</evidence>
<dbReference type="RefSeq" id="WP_144538915.1">
    <property type="nucleotide sequence ID" value="NZ_CBCSDC010000039.1"/>
</dbReference>
<evidence type="ECO:0000313" key="10">
    <source>
        <dbReference type="Proteomes" id="UP000318667"/>
    </source>
</evidence>
<feature type="transmembrane region" description="Helical" evidence="7">
    <location>
        <begin position="73"/>
        <end position="93"/>
    </location>
</feature>
<feature type="transmembrane region" description="Helical" evidence="7">
    <location>
        <begin position="282"/>
        <end position="301"/>
    </location>
</feature>
<evidence type="ECO:0000256" key="3">
    <source>
        <dbReference type="ARBA" id="ARBA00022475"/>
    </source>
</evidence>
<evidence type="ECO:0000256" key="5">
    <source>
        <dbReference type="ARBA" id="ARBA00022989"/>
    </source>
</evidence>
<dbReference type="GO" id="GO:0022857">
    <property type="term" value="F:transmembrane transporter activity"/>
    <property type="evidence" value="ECO:0007669"/>
    <property type="project" value="InterPro"/>
</dbReference>
<gene>
    <name evidence="9" type="ORF">IQ19_00142</name>
</gene>
<feature type="transmembrane region" description="Helical" evidence="7">
    <location>
        <begin position="307"/>
        <end position="328"/>
    </location>
</feature>
<protein>
    <submittedName>
        <fullName evidence="9">Sugar phosphate permease</fullName>
    </submittedName>
</protein>
<feature type="transmembrane region" description="Helical" evidence="7">
    <location>
        <begin position="46"/>
        <end position="66"/>
    </location>
</feature>
<evidence type="ECO:0000256" key="7">
    <source>
        <dbReference type="SAM" id="Phobius"/>
    </source>
</evidence>
<dbReference type="SUPFAM" id="SSF103473">
    <property type="entry name" value="MFS general substrate transporter"/>
    <property type="match status" value="1"/>
</dbReference>
<comment type="caution">
    <text evidence="9">The sequence shown here is derived from an EMBL/GenBank/DDBJ whole genome shotgun (WGS) entry which is preliminary data.</text>
</comment>
<dbReference type="InterPro" id="IPR011701">
    <property type="entry name" value="MFS"/>
</dbReference>
<dbReference type="EMBL" id="VLKI01000001">
    <property type="protein sequence ID" value="TWH90696.1"/>
    <property type="molecule type" value="Genomic_DNA"/>
</dbReference>
<proteinExistence type="predicted"/>
<keyword evidence="6 7" id="KW-0472">Membrane</keyword>
<accession>A0A562K5R5</accession>
<feature type="transmembrane region" description="Helical" evidence="7">
    <location>
        <begin position="250"/>
        <end position="270"/>
    </location>
</feature>
<dbReference type="InterPro" id="IPR020846">
    <property type="entry name" value="MFS_dom"/>
</dbReference>
<feature type="domain" description="Major facilitator superfamily (MFS) profile" evidence="8">
    <location>
        <begin position="8"/>
        <end position="401"/>
    </location>
</feature>
<sequence length="409" mass="44145">MKKISLFPLLLVSFAQFLTMLIWFNYSAILPIVKEEWGLTSGEAGIILSSFQFGYVLSVFLFGYLSDRVNPRYIFISASLIAGISGLLFGVAAEGFWSGLALRIIAGIGLGGIYVPGLKYLSGIYPPETRGKTFGIYVGALVVGSGSALLFSAPLISFFGWRGVVVITSIGAFIAAFMMLIYRVNPKMPEYPPMMSFALFKSLFSNKKLVAMNLAYSGHMWELYAFWGWVGPFMVYTAMIHGYSPGDAQQIGNLWAGIFIVIGALGTWMGGELSDRIGRVRALKPLLLVGLFCSLLFGWISSIPFSVVILIGVLYGIIVVGDSPIYSVAISELSTANTIGLALGMQQVLGYSITIISPGVFGFILSIMPNETIGWGVGFAVLALGPLVSLLVLPRDYKESLNIKGAKAT</sequence>
<keyword evidence="4 7" id="KW-0812">Transmembrane</keyword>
<name>A0A562K5R5_9BACI</name>
<feature type="transmembrane region" description="Helical" evidence="7">
    <location>
        <begin position="373"/>
        <end position="393"/>
    </location>
</feature>
<dbReference type="PANTHER" id="PTHR43124:SF3">
    <property type="entry name" value="CHLORAMPHENICOL EFFLUX PUMP RV0191"/>
    <property type="match status" value="1"/>
</dbReference>
<feature type="transmembrane region" description="Helical" evidence="7">
    <location>
        <begin position="99"/>
        <end position="122"/>
    </location>
</feature>
<evidence type="ECO:0000256" key="6">
    <source>
        <dbReference type="ARBA" id="ARBA00023136"/>
    </source>
</evidence>
<dbReference type="Pfam" id="PF07690">
    <property type="entry name" value="MFS_1"/>
    <property type="match status" value="1"/>
</dbReference>
<reference evidence="9 10" key="1">
    <citation type="journal article" date="2015" name="Stand. Genomic Sci.">
        <title>Genomic Encyclopedia of Bacterial and Archaeal Type Strains, Phase III: the genomes of soil and plant-associated and newly described type strains.</title>
        <authorList>
            <person name="Whitman W.B."/>
            <person name="Woyke T."/>
            <person name="Klenk H.P."/>
            <person name="Zhou Y."/>
            <person name="Lilburn T.G."/>
            <person name="Beck B.J."/>
            <person name="De Vos P."/>
            <person name="Vandamme P."/>
            <person name="Eisen J.A."/>
            <person name="Garrity G."/>
            <person name="Hugenholtz P."/>
            <person name="Kyrpides N.C."/>
        </authorList>
    </citation>
    <scope>NUCLEOTIDE SEQUENCE [LARGE SCALE GENOMIC DNA]</scope>
    <source>
        <strain evidence="9 10">CGMCC 1.10115</strain>
    </source>
</reference>